<gene>
    <name evidence="3" type="ORF">TH606_07225</name>
</gene>
<protein>
    <recommendedName>
        <fullName evidence="5">Tetratricopeptide repeat protein</fullName>
    </recommendedName>
</protein>
<name>A0A177E5Z3_9BACT</name>
<proteinExistence type="predicted"/>
<feature type="coiled-coil region" evidence="1">
    <location>
        <begin position="527"/>
        <end position="561"/>
    </location>
</feature>
<keyword evidence="2" id="KW-1133">Transmembrane helix</keyword>
<feature type="transmembrane region" description="Helical" evidence="2">
    <location>
        <begin position="596"/>
        <end position="618"/>
    </location>
</feature>
<sequence length="622" mass="73021">MRLKLKFFPEIQEGFYALSFEEIKNNVRRIFKNAFLIEGNKLEIGLEELFRAEKFFSSLQKLLNSSGKPLPVSLVPEEKEGLFRPGKIYLLPETAKKLRNQVKDWPYPASLIPWQKFYELEIPSTKDSPSKFPLKDLLLLGPFPVCPLCGLRWHKSTNCPGVKGEFFEFPSFLLNKTPQAMLTFFLETLTNKASKESFKFWSKRLFYLRPGVLKNILAANPETWERMPRKGLSGPGGNFSLALEALYHGHLDESKRRFNEVDSSQELLALLGLIFVAMVKGDYAEAIFNIEKAKTLAQSPFLKAYLSFLRGWLSEIDNKHFEAEEHYKEALKRDRTFWPAKYHLARIYIKISPNKARNLALSMTSISEAIPLLLSEPLFIPFSLELEKEIELFFESRQREAIRKLAQAENALRPITKTIPEEDKNIFQERINELREKIYNGGFKDLIWAEQKAMELSLELQGYLFRKVKKLREKYKELKIEYEKYENYWKNYPYRQDAQEFKSMLDSILKDLRSLNTLFEGNASKRLKQIQLKSKQIEKNLELLEKKKQELEQRRKFLKQLNSFVKIFVILESLLFGIFAAIPFMEHFFKVEKPPFFSIEAFLAFSLLILLFSLFYALRQKN</sequence>
<comment type="caution">
    <text evidence="3">The sequence shown here is derived from an EMBL/GenBank/DDBJ whole genome shotgun (WGS) entry which is preliminary data.</text>
</comment>
<organism evidence="3 4">
    <name type="scientific">Thermodesulfatator autotrophicus</name>
    <dbReference type="NCBI Taxonomy" id="1795632"/>
    <lineage>
        <taxon>Bacteria</taxon>
        <taxon>Pseudomonadati</taxon>
        <taxon>Thermodesulfobacteriota</taxon>
        <taxon>Thermodesulfobacteria</taxon>
        <taxon>Thermodesulfobacteriales</taxon>
        <taxon>Thermodesulfatatoraceae</taxon>
        <taxon>Thermodesulfatator</taxon>
    </lineage>
</organism>
<dbReference type="InterPro" id="IPR011990">
    <property type="entry name" value="TPR-like_helical_dom_sf"/>
</dbReference>
<keyword evidence="2" id="KW-0812">Transmembrane</keyword>
<evidence type="ECO:0000256" key="2">
    <source>
        <dbReference type="SAM" id="Phobius"/>
    </source>
</evidence>
<evidence type="ECO:0008006" key="5">
    <source>
        <dbReference type="Google" id="ProtNLM"/>
    </source>
</evidence>
<keyword evidence="2" id="KW-0472">Membrane</keyword>
<dbReference type="SUPFAM" id="SSF48452">
    <property type="entry name" value="TPR-like"/>
    <property type="match status" value="1"/>
</dbReference>
<dbReference type="AlphaFoldDB" id="A0A177E5Z3"/>
<dbReference type="SMART" id="SM00028">
    <property type="entry name" value="TPR"/>
    <property type="match status" value="2"/>
</dbReference>
<evidence type="ECO:0000313" key="4">
    <source>
        <dbReference type="Proteomes" id="UP000076964"/>
    </source>
</evidence>
<evidence type="ECO:0000256" key="1">
    <source>
        <dbReference type="SAM" id="Coils"/>
    </source>
</evidence>
<dbReference type="InterPro" id="IPR019734">
    <property type="entry name" value="TPR_rpt"/>
</dbReference>
<reference evidence="3 4" key="1">
    <citation type="submission" date="2016-02" db="EMBL/GenBank/DDBJ databases">
        <title>Draft genome sequence of Thermodesulfatator sp. S606.</title>
        <authorList>
            <person name="Lai Q."/>
            <person name="Cao J."/>
            <person name="Dupont S."/>
            <person name="Shao Z."/>
            <person name="Jebbar M."/>
            <person name="Alain K."/>
        </authorList>
    </citation>
    <scope>NUCLEOTIDE SEQUENCE [LARGE SCALE GENOMIC DNA]</scope>
    <source>
        <strain evidence="3 4">S606</strain>
    </source>
</reference>
<accession>A0A177E5Z3</accession>
<evidence type="ECO:0000313" key="3">
    <source>
        <dbReference type="EMBL" id="OAG27383.1"/>
    </source>
</evidence>
<dbReference type="STRING" id="1795632.TH606_07225"/>
<dbReference type="RefSeq" id="WP_068542419.1">
    <property type="nucleotide sequence ID" value="NZ_LSFI01000031.1"/>
</dbReference>
<dbReference type="Gene3D" id="1.25.40.10">
    <property type="entry name" value="Tetratricopeptide repeat domain"/>
    <property type="match status" value="1"/>
</dbReference>
<dbReference type="Proteomes" id="UP000076964">
    <property type="component" value="Unassembled WGS sequence"/>
</dbReference>
<keyword evidence="1" id="KW-0175">Coiled coil</keyword>
<feature type="transmembrane region" description="Helical" evidence="2">
    <location>
        <begin position="564"/>
        <end position="584"/>
    </location>
</feature>
<dbReference type="OrthoDB" id="9771683at2"/>
<dbReference type="EMBL" id="LSFI01000031">
    <property type="protein sequence ID" value="OAG27383.1"/>
    <property type="molecule type" value="Genomic_DNA"/>
</dbReference>
<keyword evidence="4" id="KW-1185">Reference proteome</keyword>